<evidence type="ECO:0000313" key="2">
    <source>
        <dbReference type="EMBL" id="ADQ78196.1"/>
    </source>
</evidence>
<dbReference type="EMBL" id="CP002345">
    <property type="protein sequence ID" value="ADQ78196.1"/>
    <property type="molecule type" value="Genomic_DNA"/>
</dbReference>
<dbReference type="RefSeq" id="WP_013443565.1">
    <property type="nucleotide sequence ID" value="NC_014734.1"/>
</dbReference>
<dbReference type="AlphaFoldDB" id="E4T0S1"/>
<keyword evidence="1" id="KW-1133">Transmembrane helix</keyword>
<reference key="1">
    <citation type="submission" date="2010-11" db="EMBL/GenBank/DDBJ databases">
        <title>The complete genome of Paludibacter propionicigenes DSM 17365.</title>
        <authorList>
            <consortium name="US DOE Joint Genome Institute (JGI-PGF)"/>
            <person name="Lucas S."/>
            <person name="Copeland A."/>
            <person name="Lapidus A."/>
            <person name="Bruce D."/>
            <person name="Goodwin L."/>
            <person name="Pitluck S."/>
            <person name="Kyrpides N."/>
            <person name="Mavromatis K."/>
            <person name="Ivanova N."/>
            <person name="Munk A.C."/>
            <person name="Brettin T."/>
            <person name="Detter J.C."/>
            <person name="Han C."/>
            <person name="Tapia R."/>
            <person name="Land M."/>
            <person name="Hauser L."/>
            <person name="Markowitz V."/>
            <person name="Cheng J.-F."/>
            <person name="Hugenholtz P."/>
            <person name="Woyke T."/>
            <person name="Wu D."/>
            <person name="Gronow S."/>
            <person name="Wellnitz S."/>
            <person name="Brambilla E."/>
            <person name="Klenk H.-P."/>
            <person name="Eisen J.A."/>
        </authorList>
    </citation>
    <scope>NUCLEOTIDE SEQUENCE</scope>
    <source>
        <strain>WB4</strain>
    </source>
</reference>
<accession>E4T0S1</accession>
<keyword evidence="1" id="KW-0472">Membrane</keyword>
<dbReference type="KEGG" id="ppn:Palpr_0034"/>
<sequence>MINNKALFEIYLILRAIIFCSVIILTGMIITSFFIKIDFFQVLFPNYRDEGKSTLIIFNWVLICLLIIDERIKPAFFEFQLTANEIIVRVYNPHSYKWESQFILFGYKKRIKELKIGKEEYSNYKLTIGKLGLRKELRLQKINNNGVFETSDVSISLLRKKEYTNLISDLDELKTKV</sequence>
<feature type="transmembrane region" description="Helical" evidence="1">
    <location>
        <begin position="12"/>
        <end position="35"/>
    </location>
</feature>
<dbReference type="STRING" id="694427.Palpr_0034"/>
<name>E4T0S1_PALPW</name>
<proteinExistence type="predicted"/>
<keyword evidence="1" id="KW-0812">Transmembrane</keyword>
<evidence type="ECO:0000313" key="3">
    <source>
        <dbReference type="Proteomes" id="UP000008718"/>
    </source>
</evidence>
<dbReference type="Proteomes" id="UP000008718">
    <property type="component" value="Chromosome"/>
</dbReference>
<dbReference type="OrthoDB" id="9932183at2"/>
<keyword evidence="3" id="KW-1185">Reference proteome</keyword>
<dbReference type="HOGENOM" id="CLU_1516486_0_0_10"/>
<gene>
    <name evidence="2" type="ordered locus">Palpr_0034</name>
</gene>
<protein>
    <submittedName>
        <fullName evidence="2">Uncharacterized protein</fullName>
    </submittedName>
</protein>
<organism evidence="2 3">
    <name type="scientific">Paludibacter propionicigenes (strain DSM 17365 / JCM 13257 / WB4)</name>
    <dbReference type="NCBI Taxonomy" id="694427"/>
    <lineage>
        <taxon>Bacteria</taxon>
        <taxon>Pseudomonadati</taxon>
        <taxon>Bacteroidota</taxon>
        <taxon>Bacteroidia</taxon>
        <taxon>Bacteroidales</taxon>
        <taxon>Paludibacteraceae</taxon>
        <taxon>Paludibacter</taxon>
    </lineage>
</organism>
<evidence type="ECO:0000256" key="1">
    <source>
        <dbReference type="SAM" id="Phobius"/>
    </source>
</evidence>
<reference evidence="2 3" key="2">
    <citation type="journal article" date="2011" name="Stand. Genomic Sci.">
        <title>Complete genome sequence of Paludibacter propionicigenes type strain (WB4).</title>
        <authorList>
            <person name="Gronow S."/>
            <person name="Munk C."/>
            <person name="Lapidus A."/>
            <person name="Nolan M."/>
            <person name="Lucas S."/>
            <person name="Hammon N."/>
            <person name="Deshpande S."/>
            <person name="Cheng J.F."/>
            <person name="Tapia R."/>
            <person name="Han C."/>
            <person name="Goodwin L."/>
            <person name="Pitluck S."/>
            <person name="Liolios K."/>
            <person name="Ivanova N."/>
            <person name="Mavromatis K."/>
            <person name="Mikhailova N."/>
            <person name="Pati A."/>
            <person name="Chen A."/>
            <person name="Palaniappan K."/>
            <person name="Land M."/>
            <person name="Hauser L."/>
            <person name="Chang Y.J."/>
            <person name="Jeffries C.D."/>
            <person name="Brambilla E."/>
            <person name="Rohde M."/>
            <person name="Goker M."/>
            <person name="Detter J.C."/>
            <person name="Woyke T."/>
            <person name="Bristow J."/>
            <person name="Eisen J.A."/>
            <person name="Markowitz V."/>
            <person name="Hugenholtz P."/>
            <person name="Kyrpides N.C."/>
            <person name="Klenk H.P."/>
        </authorList>
    </citation>
    <scope>NUCLEOTIDE SEQUENCE [LARGE SCALE GENOMIC DNA]</scope>
    <source>
        <strain evidence="3">DSM 17365 / JCM 13257 / WB4</strain>
    </source>
</reference>